<evidence type="ECO:0000256" key="2">
    <source>
        <dbReference type="PROSITE-ProRule" id="PRU00335"/>
    </source>
</evidence>
<evidence type="ECO:0000256" key="1">
    <source>
        <dbReference type="ARBA" id="ARBA00023125"/>
    </source>
</evidence>
<dbReference type="Pfam" id="PF00440">
    <property type="entry name" value="TetR_N"/>
    <property type="match status" value="1"/>
</dbReference>
<feature type="region of interest" description="Disordered" evidence="3">
    <location>
        <begin position="1"/>
        <end position="31"/>
    </location>
</feature>
<dbReference type="InterPro" id="IPR001647">
    <property type="entry name" value="HTH_TetR"/>
</dbReference>
<dbReference type="EMBL" id="RKMK01000008">
    <property type="protein sequence ID" value="RXG99394.1"/>
    <property type="molecule type" value="Genomic_DNA"/>
</dbReference>
<protein>
    <submittedName>
        <fullName evidence="5">TetR/AcrR family transcriptional regulator</fullName>
    </submittedName>
</protein>
<dbReference type="SUPFAM" id="SSF46689">
    <property type="entry name" value="Homeodomain-like"/>
    <property type="match status" value="1"/>
</dbReference>
<comment type="caution">
    <text evidence="5">The sequence shown here is derived from an EMBL/GenBank/DDBJ whole genome shotgun (WGS) entry which is preliminary data.</text>
</comment>
<evidence type="ECO:0000313" key="5">
    <source>
        <dbReference type="EMBL" id="RXG99394.1"/>
    </source>
</evidence>
<sequence length="227" mass="25539">MPPRPNRAPASLKTARRSLAPPRRRTQAERTAETRLRILKAAANLVRRRGYARFRTAEVAAEAGVSRGAQLHHFPTKDSLVVATLEYVFEQAQILSRRRAAAVNRPRDLIEAVVADAREFFFSEHFMVAIDIVLSTSTDQAVRRQILDISRKARRPVEAAWAEALVAGGVPAAVAADIVALTLGVVRGMAVRTLWDNDPKWFDHLFGLWRQMIKVFIEAEQKRGRLR</sequence>
<dbReference type="PANTHER" id="PTHR30055:SF226">
    <property type="entry name" value="HTH-TYPE TRANSCRIPTIONAL REGULATOR PKSA"/>
    <property type="match status" value="1"/>
</dbReference>
<reference evidence="5 6" key="1">
    <citation type="submission" date="2018-11" db="EMBL/GenBank/DDBJ databases">
        <title>Bradyrhizobium sp. nov., isolated from effective nodules of peanut in China.</title>
        <authorList>
            <person name="Li Y."/>
        </authorList>
    </citation>
    <scope>NUCLEOTIDE SEQUENCE [LARGE SCALE GENOMIC DNA]</scope>
    <source>
        <strain evidence="5 6">CCBAU 51770</strain>
    </source>
</reference>
<gene>
    <name evidence="5" type="ORF">EAS61_11935</name>
</gene>
<dbReference type="InterPro" id="IPR009057">
    <property type="entry name" value="Homeodomain-like_sf"/>
</dbReference>
<accession>A0A4Q0QSV3</accession>
<evidence type="ECO:0000256" key="3">
    <source>
        <dbReference type="SAM" id="MobiDB-lite"/>
    </source>
</evidence>
<organism evidence="5 6">
    <name type="scientific">Bradyrhizobium zhanjiangense</name>
    <dbReference type="NCBI Taxonomy" id="1325107"/>
    <lineage>
        <taxon>Bacteria</taxon>
        <taxon>Pseudomonadati</taxon>
        <taxon>Pseudomonadota</taxon>
        <taxon>Alphaproteobacteria</taxon>
        <taxon>Hyphomicrobiales</taxon>
        <taxon>Nitrobacteraceae</taxon>
        <taxon>Bradyrhizobium</taxon>
    </lineage>
</organism>
<dbReference type="PRINTS" id="PR00455">
    <property type="entry name" value="HTHTETR"/>
</dbReference>
<dbReference type="Gene3D" id="1.10.357.10">
    <property type="entry name" value="Tetracycline Repressor, domain 2"/>
    <property type="match status" value="1"/>
</dbReference>
<dbReference type="GO" id="GO:0003700">
    <property type="term" value="F:DNA-binding transcription factor activity"/>
    <property type="evidence" value="ECO:0007669"/>
    <property type="project" value="TreeGrafter"/>
</dbReference>
<dbReference type="Proteomes" id="UP000290174">
    <property type="component" value="Unassembled WGS sequence"/>
</dbReference>
<evidence type="ECO:0000259" key="4">
    <source>
        <dbReference type="PROSITE" id="PS50977"/>
    </source>
</evidence>
<dbReference type="RefSeq" id="WP_128933731.1">
    <property type="nucleotide sequence ID" value="NZ_CP022221.1"/>
</dbReference>
<keyword evidence="1 2" id="KW-0238">DNA-binding</keyword>
<name>A0A4Q0QSV3_9BRAD</name>
<feature type="domain" description="HTH tetR-type" evidence="4">
    <location>
        <begin position="32"/>
        <end position="92"/>
    </location>
</feature>
<proteinExistence type="predicted"/>
<dbReference type="InterPro" id="IPR050109">
    <property type="entry name" value="HTH-type_TetR-like_transc_reg"/>
</dbReference>
<dbReference type="PROSITE" id="PS50977">
    <property type="entry name" value="HTH_TETR_2"/>
    <property type="match status" value="1"/>
</dbReference>
<dbReference type="PANTHER" id="PTHR30055">
    <property type="entry name" value="HTH-TYPE TRANSCRIPTIONAL REGULATOR RUTR"/>
    <property type="match status" value="1"/>
</dbReference>
<dbReference type="AlphaFoldDB" id="A0A4Q0QSV3"/>
<evidence type="ECO:0000313" key="6">
    <source>
        <dbReference type="Proteomes" id="UP000290174"/>
    </source>
</evidence>
<feature type="DNA-binding region" description="H-T-H motif" evidence="2">
    <location>
        <begin position="55"/>
        <end position="74"/>
    </location>
</feature>
<dbReference type="GO" id="GO:0000976">
    <property type="term" value="F:transcription cis-regulatory region binding"/>
    <property type="evidence" value="ECO:0007669"/>
    <property type="project" value="TreeGrafter"/>
</dbReference>